<sequence length="263" mass="31218">MSRCRKFGPEPKPAISNGQHLFQKQCFGISGCTLMDATKHDSINMWLLSNLQFSSEEKKRHRAFLANSEELNEEQWARLVLKYWLLDESRNVSRRQAGVDERSCQQCWIVSFRKAQRHTETRHTLIKANNMNRLNRYRVEIGNDFREIRDDVRGFGNRYRNEYDNFRQNWRQQIPIDYANMRQGHAQAFNRGRAHLARGYGQGRDYLGRNILGDEYNQLRCVQNRIRGDHILDRHGGREWVPLYGRGPYMTGALPYHSRVWTL</sequence>
<evidence type="ECO:0000313" key="2">
    <source>
        <dbReference type="Proteomes" id="UP000235786"/>
    </source>
</evidence>
<dbReference type="EMBL" id="KZ613944">
    <property type="protein sequence ID" value="PMD41276.1"/>
    <property type="molecule type" value="Genomic_DNA"/>
</dbReference>
<dbReference type="Proteomes" id="UP000235786">
    <property type="component" value="Unassembled WGS sequence"/>
</dbReference>
<reference evidence="1 2" key="1">
    <citation type="submission" date="2016-04" db="EMBL/GenBank/DDBJ databases">
        <title>A degradative enzymes factory behind the ericoid mycorrhizal symbiosis.</title>
        <authorList>
            <consortium name="DOE Joint Genome Institute"/>
            <person name="Martino E."/>
            <person name="Morin E."/>
            <person name="Grelet G."/>
            <person name="Kuo A."/>
            <person name="Kohler A."/>
            <person name="Daghino S."/>
            <person name="Barry K."/>
            <person name="Choi C."/>
            <person name="Cichocki N."/>
            <person name="Clum A."/>
            <person name="Copeland A."/>
            <person name="Hainaut M."/>
            <person name="Haridas S."/>
            <person name="Labutti K."/>
            <person name="Lindquist E."/>
            <person name="Lipzen A."/>
            <person name="Khouja H.-R."/>
            <person name="Murat C."/>
            <person name="Ohm R."/>
            <person name="Olson A."/>
            <person name="Spatafora J."/>
            <person name="Veneault-Fourrey C."/>
            <person name="Henrissat B."/>
            <person name="Grigoriev I."/>
            <person name="Martin F."/>
            <person name="Perotto S."/>
        </authorList>
    </citation>
    <scope>NUCLEOTIDE SEQUENCE [LARGE SCALE GENOMIC DNA]</scope>
    <source>
        <strain evidence="1 2">F</strain>
    </source>
</reference>
<protein>
    <submittedName>
        <fullName evidence="1">Uncharacterized protein</fullName>
    </submittedName>
</protein>
<proteinExistence type="predicted"/>
<name>A0A2J6RRX5_HYAVF</name>
<gene>
    <name evidence="1" type="ORF">L207DRAFT_565203</name>
</gene>
<keyword evidence="2" id="KW-1185">Reference proteome</keyword>
<organism evidence="1 2">
    <name type="scientific">Hyaloscypha variabilis (strain UAMH 11265 / GT02V1 / F)</name>
    <name type="common">Meliniomyces variabilis</name>
    <dbReference type="NCBI Taxonomy" id="1149755"/>
    <lineage>
        <taxon>Eukaryota</taxon>
        <taxon>Fungi</taxon>
        <taxon>Dikarya</taxon>
        <taxon>Ascomycota</taxon>
        <taxon>Pezizomycotina</taxon>
        <taxon>Leotiomycetes</taxon>
        <taxon>Helotiales</taxon>
        <taxon>Hyaloscyphaceae</taxon>
        <taxon>Hyaloscypha</taxon>
        <taxon>Hyaloscypha variabilis</taxon>
    </lineage>
</organism>
<dbReference type="OrthoDB" id="5344057at2759"/>
<accession>A0A2J6RRX5</accession>
<dbReference type="AlphaFoldDB" id="A0A2J6RRX5"/>
<evidence type="ECO:0000313" key="1">
    <source>
        <dbReference type="EMBL" id="PMD41276.1"/>
    </source>
</evidence>